<dbReference type="RefSeq" id="WP_036693593.1">
    <property type="nucleotide sequence ID" value="NZ_JNVM01000064.1"/>
</dbReference>
<organism evidence="8 9">
    <name type="scientific">Paenibacillus tyrfis</name>
    <dbReference type="NCBI Taxonomy" id="1501230"/>
    <lineage>
        <taxon>Bacteria</taxon>
        <taxon>Bacillati</taxon>
        <taxon>Bacillota</taxon>
        <taxon>Bacilli</taxon>
        <taxon>Bacillales</taxon>
        <taxon>Paenibacillaceae</taxon>
        <taxon>Paenibacillus</taxon>
    </lineage>
</organism>
<keyword evidence="3" id="KW-0963">Cytoplasm</keyword>
<evidence type="ECO:0000313" key="9">
    <source>
        <dbReference type="Proteomes" id="UP000028123"/>
    </source>
</evidence>
<evidence type="ECO:0000256" key="6">
    <source>
        <dbReference type="ARBA" id="ARBA00022777"/>
    </source>
</evidence>
<keyword evidence="5" id="KW-0598">Phosphotransferase system</keyword>
<gene>
    <name evidence="8" type="ORF">ET33_33875</name>
</gene>
<keyword evidence="2" id="KW-0813">Transport</keyword>
<accession>A0A081NTH1</accession>
<dbReference type="Gene3D" id="3.40.930.10">
    <property type="entry name" value="Mannitol-specific EII, Chain A"/>
    <property type="match status" value="1"/>
</dbReference>
<dbReference type="GO" id="GO:0016301">
    <property type="term" value="F:kinase activity"/>
    <property type="evidence" value="ECO:0007669"/>
    <property type="project" value="UniProtKB-KW"/>
</dbReference>
<evidence type="ECO:0000313" key="8">
    <source>
        <dbReference type="EMBL" id="KEQ21744.1"/>
    </source>
</evidence>
<keyword evidence="8" id="KW-0762">Sugar transport</keyword>
<sequence length="148" mass="16097">MKFLERELIGLDVEVQSAEEAIRVAGSLLVSGGAADASYVEAMVQAYRDKGPYFVLAPHIALPHAKAEDGVHEASVAFVRLKQPVVFGHQTNDPVDLVFALGSASNADHIALLRRLTLLLNDPNHVQCFREAGSPEDIESIILRRNEA</sequence>
<dbReference type="SUPFAM" id="SSF55804">
    <property type="entry name" value="Phoshotransferase/anion transport protein"/>
    <property type="match status" value="1"/>
</dbReference>
<dbReference type="PROSITE" id="PS51094">
    <property type="entry name" value="PTS_EIIA_TYPE_2"/>
    <property type="match status" value="1"/>
</dbReference>
<evidence type="ECO:0000256" key="1">
    <source>
        <dbReference type="ARBA" id="ARBA00004496"/>
    </source>
</evidence>
<dbReference type="PROSITE" id="PS00372">
    <property type="entry name" value="PTS_EIIA_TYPE_2_HIS"/>
    <property type="match status" value="1"/>
</dbReference>
<proteinExistence type="predicted"/>
<keyword evidence="9" id="KW-1185">Reference proteome</keyword>
<evidence type="ECO:0000259" key="7">
    <source>
        <dbReference type="PROSITE" id="PS51094"/>
    </source>
</evidence>
<keyword evidence="4" id="KW-0808">Transferase</keyword>
<dbReference type="OrthoDB" id="369398at2"/>
<name>A0A081NTH1_9BACL</name>
<dbReference type="eggNOG" id="COG1762">
    <property type="taxonomic scope" value="Bacteria"/>
</dbReference>
<protein>
    <submittedName>
        <fullName evidence="8">PTS sugar transporter subunit IIA</fullName>
    </submittedName>
</protein>
<dbReference type="Proteomes" id="UP000028123">
    <property type="component" value="Unassembled WGS sequence"/>
</dbReference>
<evidence type="ECO:0000256" key="2">
    <source>
        <dbReference type="ARBA" id="ARBA00022448"/>
    </source>
</evidence>
<keyword evidence="6" id="KW-0418">Kinase</keyword>
<dbReference type="InterPro" id="IPR002178">
    <property type="entry name" value="PTS_EIIA_type-2_dom"/>
</dbReference>
<dbReference type="Pfam" id="PF00359">
    <property type="entry name" value="PTS_EIIA_2"/>
    <property type="match status" value="1"/>
</dbReference>
<dbReference type="InterPro" id="IPR016152">
    <property type="entry name" value="PTrfase/Anion_transptr"/>
</dbReference>
<dbReference type="CDD" id="cd00211">
    <property type="entry name" value="PTS_IIA_fru"/>
    <property type="match status" value="1"/>
</dbReference>
<dbReference type="GO" id="GO:0005737">
    <property type="term" value="C:cytoplasm"/>
    <property type="evidence" value="ECO:0007669"/>
    <property type="project" value="UniProtKB-SubCell"/>
</dbReference>
<comment type="subcellular location">
    <subcellularLocation>
        <location evidence="1">Cytoplasm</location>
    </subcellularLocation>
</comment>
<reference evidence="8 9" key="1">
    <citation type="submission" date="2014-06" db="EMBL/GenBank/DDBJ databases">
        <title>Draft genome sequence of Paenibacillus sp. MSt1.</title>
        <authorList>
            <person name="Aw Y.K."/>
            <person name="Ong K.S."/>
            <person name="Gan H.M."/>
            <person name="Lee S.M."/>
        </authorList>
    </citation>
    <scope>NUCLEOTIDE SEQUENCE [LARGE SCALE GENOMIC DNA]</scope>
    <source>
        <strain evidence="8 9">MSt1</strain>
    </source>
</reference>
<dbReference type="GO" id="GO:0009401">
    <property type="term" value="P:phosphoenolpyruvate-dependent sugar phosphotransferase system"/>
    <property type="evidence" value="ECO:0007669"/>
    <property type="project" value="UniProtKB-KW"/>
</dbReference>
<comment type="caution">
    <text evidence="8">The sequence shown here is derived from an EMBL/GenBank/DDBJ whole genome shotgun (WGS) entry which is preliminary data.</text>
</comment>
<dbReference type="EMBL" id="JNVM01000064">
    <property type="protein sequence ID" value="KEQ21744.1"/>
    <property type="molecule type" value="Genomic_DNA"/>
</dbReference>
<dbReference type="InterPro" id="IPR051351">
    <property type="entry name" value="Ascorbate-PTS_EIIA_comp"/>
</dbReference>
<evidence type="ECO:0000256" key="3">
    <source>
        <dbReference type="ARBA" id="ARBA00022490"/>
    </source>
</evidence>
<evidence type="ECO:0000256" key="5">
    <source>
        <dbReference type="ARBA" id="ARBA00022683"/>
    </source>
</evidence>
<feature type="domain" description="PTS EIIA type-2" evidence="7">
    <location>
        <begin position="2"/>
        <end position="145"/>
    </location>
</feature>
<dbReference type="PANTHER" id="PTHR36203:SF5">
    <property type="entry name" value="PTS SYSTEM, EIIA COMPONENT"/>
    <property type="match status" value="1"/>
</dbReference>
<dbReference type="AlphaFoldDB" id="A0A081NTH1"/>
<evidence type="ECO:0000256" key="4">
    <source>
        <dbReference type="ARBA" id="ARBA00022679"/>
    </source>
</evidence>
<dbReference type="PANTHER" id="PTHR36203">
    <property type="entry name" value="ASCORBATE-SPECIFIC PTS SYSTEM EIIA COMPONENT"/>
    <property type="match status" value="1"/>
</dbReference>